<keyword evidence="2" id="KW-1185">Reference proteome</keyword>
<organism evidence="1 2">
    <name type="scientific">Eumeta variegata</name>
    <name type="common">Bagworm moth</name>
    <name type="synonym">Eumeta japonica</name>
    <dbReference type="NCBI Taxonomy" id="151549"/>
    <lineage>
        <taxon>Eukaryota</taxon>
        <taxon>Metazoa</taxon>
        <taxon>Ecdysozoa</taxon>
        <taxon>Arthropoda</taxon>
        <taxon>Hexapoda</taxon>
        <taxon>Insecta</taxon>
        <taxon>Pterygota</taxon>
        <taxon>Neoptera</taxon>
        <taxon>Endopterygota</taxon>
        <taxon>Lepidoptera</taxon>
        <taxon>Glossata</taxon>
        <taxon>Ditrysia</taxon>
        <taxon>Tineoidea</taxon>
        <taxon>Psychidae</taxon>
        <taxon>Oiketicinae</taxon>
        <taxon>Eumeta</taxon>
    </lineage>
</organism>
<gene>
    <name evidence="1" type="ORF">EVAR_99320_1</name>
</gene>
<evidence type="ECO:0000313" key="1">
    <source>
        <dbReference type="EMBL" id="GBP11088.1"/>
    </source>
</evidence>
<evidence type="ECO:0000313" key="2">
    <source>
        <dbReference type="Proteomes" id="UP000299102"/>
    </source>
</evidence>
<name>A0A4C1TCB8_EUMVA</name>
<dbReference type="EMBL" id="BGZK01004822">
    <property type="protein sequence ID" value="GBP11088.1"/>
    <property type="molecule type" value="Genomic_DNA"/>
</dbReference>
<dbReference type="AlphaFoldDB" id="A0A4C1TCB8"/>
<sequence>MQKFEFERDVLARRLPRHPQTFTPLRLYRLHKLKQCELLRGAGKACGAFVRLRAAPLPTLLDIIFAGIPEGISARPSADGAAD</sequence>
<proteinExistence type="predicted"/>
<protein>
    <submittedName>
        <fullName evidence="1">Uncharacterized protein</fullName>
    </submittedName>
</protein>
<comment type="caution">
    <text evidence="1">The sequence shown here is derived from an EMBL/GenBank/DDBJ whole genome shotgun (WGS) entry which is preliminary data.</text>
</comment>
<reference evidence="1 2" key="1">
    <citation type="journal article" date="2019" name="Commun. Biol.">
        <title>The bagworm genome reveals a unique fibroin gene that provides high tensile strength.</title>
        <authorList>
            <person name="Kono N."/>
            <person name="Nakamura H."/>
            <person name="Ohtoshi R."/>
            <person name="Tomita M."/>
            <person name="Numata K."/>
            <person name="Arakawa K."/>
        </authorList>
    </citation>
    <scope>NUCLEOTIDE SEQUENCE [LARGE SCALE GENOMIC DNA]</scope>
</reference>
<accession>A0A4C1TCB8</accession>
<dbReference type="Proteomes" id="UP000299102">
    <property type="component" value="Unassembled WGS sequence"/>
</dbReference>